<dbReference type="InterPro" id="IPR036908">
    <property type="entry name" value="RlpA-like_sf"/>
</dbReference>
<dbReference type="PROSITE" id="PS50843">
    <property type="entry name" value="EXPANSIN_CBD"/>
    <property type="match status" value="1"/>
</dbReference>
<keyword evidence="2 7" id="KW-0134">Cell wall</keyword>
<dbReference type="Pfam" id="PF03330">
    <property type="entry name" value="DPBB_1"/>
    <property type="match status" value="1"/>
</dbReference>
<dbReference type="SUPFAM" id="SSF49590">
    <property type="entry name" value="PHL pollen allergen"/>
    <property type="match status" value="1"/>
</dbReference>
<dbReference type="CDD" id="cd22274">
    <property type="entry name" value="DPBB_EXPA_N"/>
    <property type="match status" value="1"/>
</dbReference>
<evidence type="ECO:0000256" key="1">
    <source>
        <dbReference type="ARBA" id="ARBA00005392"/>
    </source>
</evidence>
<dbReference type="InterPro" id="IPR009009">
    <property type="entry name" value="RlpA-like_DPBB"/>
</dbReference>
<feature type="chain" id="PRO_5044532544" description="Expansin" evidence="7">
    <location>
        <begin position="22"/>
        <end position="249"/>
    </location>
</feature>
<proteinExistence type="inferred from homology"/>
<feature type="domain" description="Expansin-like EG45" evidence="8">
    <location>
        <begin position="44"/>
        <end position="154"/>
    </location>
</feature>
<comment type="caution">
    <text evidence="10">The sequence shown here is derived from an EMBL/GenBank/DDBJ whole genome shotgun (WGS) entry which is preliminary data.</text>
</comment>
<protein>
    <recommendedName>
        <fullName evidence="7">Expansin</fullName>
    </recommendedName>
</protein>
<evidence type="ECO:0000259" key="8">
    <source>
        <dbReference type="PROSITE" id="PS50842"/>
    </source>
</evidence>
<dbReference type="GO" id="GO:0009653">
    <property type="term" value="P:anatomical structure morphogenesis"/>
    <property type="evidence" value="ECO:0007669"/>
    <property type="project" value="UniProtKB-ARBA"/>
</dbReference>
<comment type="function">
    <text evidence="7">Causes loosening and extension of plant cell walls by disrupting non-covalent bonding between cellulose microfibrils and matrix glucans. No enzymatic activity has been found.</text>
</comment>
<dbReference type="SUPFAM" id="SSF50685">
    <property type="entry name" value="Barwin-like endoglucanases"/>
    <property type="match status" value="1"/>
</dbReference>
<evidence type="ECO:0000256" key="3">
    <source>
        <dbReference type="ARBA" id="ARBA00022525"/>
    </source>
</evidence>
<comment type="subcellular location">
    <subcellularLocation>
        <location evidence="7">Secreted</location>
        <location evidence="7">Cell wall</location>
    </subcellularLocation>
    <subcellularLocation>
        <location evidence="7">Membrane</location>
        <topology evidence="7">Peripheral membrane protein</topology>
    </subcellularLocation>
</comment>
<evidence type="ECO:0000256" key="4">
    <source>
        <dbReference type="ARBA" id="ARBA00022729"/>
    </source>
</evidence>
<dbReference type="SMART" id="SM00837">
    <property type="entry name" value="DPBB_1"/>
    <property type="match status" value="1"/>
</dbReference>
<evidence type="ECO:0000256" key="7">
    <source>
        <dbReference type="RuleBase" id="RU365023"/>
    </source>
</evidence>
<dbReference type="PRINTS" id="PR01225">
    <property type="entry name" value="EXPANSNFAMLY"/>
</dbReference>
<dbReference type="GO" id="GO:0071555">
    <property type="term" value="P:cell wall organization"/>
    <property type="evidence" value="ECO:0007669"/>
    <property type="project" value="UniProtKB-KW"/>
</dbReference>
<dbReference type="AlphaFoldDB" id="A0ABD1HE35"/>
<keyword evidence="6 7" id="KW-0961">Cell wall biogenesis/degradation</keyword>
<evidence type="ECO:0000256" key="6">
    <source>
        <dbReference type="ARBA" id="ARBA00023316"/>
    </source>
</evidence>
<dbReference type="InterPro" id="IPR007118">
    <property type="entry name" value="Expan_Lol_pI"/>
</dbReference>
<dbReference type="PRINTS" id="PR01226">
    <property type="entry name" value="EXPANSIN"/>
</dbReference>
<keyword evidence="11" id="KW-1185">Reference proteome</keyword>
<keyword evidence="5" id="KW-0472">Membrane</keyword>
<evidence type="ECO:0000256" key="5">
    <source>
        <dbReference type="ARBA" id="ARBA00023136"/>
    </source>
</evidence>
<organism evidence="10 11">
    <name type="scientific">Salvia divinorum</name>
    <name type="common">Maria pastora</name>
    <name type="synonym">Diviner's sage</name>
    <dbReference type="NCBI Taxonomy" id="28513"/>
    <lineage>
        <taxon>Eukaryota</taxon>
        <taxon>Viridiplantae</taxon>
        <taxon>Streptophyta</taxon>
        <taxon>Embryophyta</taxon>
        <taxon>Tracheophyta</taxon>
        <taxon>Spermatophyta</taxon>
        <taxon>Magnoliopsida</taxon>
        <taxon>eudicotyledons</taxon>
        <taxon>Gunneridae</taxon>
        <taxon>Pentapetalae</taxon>
        <taxon>asterids</taxon>
        <taxon>lamiids</taxon>
        <taxon>Lamiales</taxon>
        <taxon>Lamiaceae</taxon>
        <taxon>Nepetoideae</taxon>
        <taxon>Mentheae</taxon>
        <taxon>Salviinae</taxon>
        <taxon>Salvia</taxon>
        <taxon>Salvia subgen. Calosphace</taxon>
    </lineage>
</organism>
<reference evidence="10 11" key="1">
    <citation type="submission" date="2024-06" db="EMBL/GenBank/DDBJ databases">
        <title>A chromosome level genome sequence of Diviner's sage (Salvia divinorum).</title>
        <authorList>
            <person name="Ford S.A."/>
            <person name="Ro D.-K."/>
            <person name="Ness R.W."/>
            <person name="Phillips M.A."/>
        </authorList>
    </citation>
    <scope>NUCLEOTIDE SEQUENCE [LARGE SCALE GENOMIC DNA]</scope>
    <source>
        <strain evidence="10">SAF-2024a</strain>
        <tissue evidence="10">Leaf</tissue>
    </source>
</reference>
<dbReference type="PANTHER" id="PTHR31867">
    <property type="entry name" value="EXPANSIN-A15"/>
    <property type="match status" value="1"/>
</dbReference>
<dbReference type="InterPro" id="IPR036749">
    <property type="entry name" value="Expansin_CBD_sf"/>
</dbReference>
<gene>
    <name evidence="10" type="primary">EXPA20</name>
    <name evidence="10" type="ORF">AAHA92_15086</name>
</gene>
<dbReference type="InterPro" id="IPR007112">
    <property type="entry name" value="Expansin/allergen_DPBB_dom"/>
</dbReference>
<dbReference type="Gene3D" id="2.40.40.10">
    <property type="entry name" value="RlpA-like domain"/>
    <property type="match status" value="1"/>
</dbReference>
<name>A0ABD1HE35_SALDI</name>
<dbReference type="InterPro" id="IPR002963">
    <property type="entry name" value="Expansin"/>
</dbReference>
<evidence type="ECO:0000259" key="9">
    <source>
        <dbReference type="PROSITE" id="PS50843"/>
    </source>
</evidence>
<dbReference type="Pfam" id="PF01357">
    <property type="entry name" value="Expansin_C"/>
    <property type="match status" value="1"/>
</dbReference>
<feature type="domain" description="Expansin-like CBD" evidence="9">
    <location>
        <begin position="164"/>
        <end position="243"/>
    </location>
</feature>
<dbReference type="EMBL" id="JBEAFC010000006">
    <property type="protein sequence ID" value="KAL1554537.1"/>
    <property type="molecule type" value="Genomic_DNA"/>
</dbReference>
<feature type="signal peptide" evidence="7">
    <location>
        <begin position="1"/>
        <end position="21"/>
    </location>
</feature>
<sequence>MAALLLHSALILCLLSNSMHAQVAEWKSATATYSTDSNDSMLTEGACGYGDLHKTSYGKYTTGLSGMLFDRGSSCGACFEVRSAQLPQATAPILVTATDFCPPNYALPADHGGWCNFPRAHFHLPEAAFSLIAHLKPQLLPINYRRATCQRQGGIRFTVKGSAIFMQVLVSNVGLDGQVVAVKVKGSRTGWIPMGRDWGQNWQSNIDLVGQPLSFEVTTAAWRTLTSYSVAPPNWIFGQTFTGKQFQHP</sequence>
<dbReference type="Proteomes" id="UP001567538">
    <property type="component" value="Unassembled WGS sequence"/>
</dbReference>
<dbReference type="GO" id="GO:0016020">
    <property type="term" value="C:membrane"/>
    <property type="evidence" value="ECO:0007669"/>
    <property type="project" value="UniProtKB-SubCell"/>
</dbReference>
<dbReference type="InterPro" id="IPR007117">
    <property type="entry name" value="Expansin_CBD"/>
</dbReference>
<accession>A0ABD1HE35</accession>
<dbReference type="PROSITE" id="PS50842">
    <property type="entry name" value="EXPANSIN_EG45"/>
    <property type="match status" value="1"/>
</dbReference>
<dbReference type="Gene3D" id="2.60.40.760">
    <property type="entry name" value="Expansin, cellulose-binding-like domain"/>
    <property type="match status" value="1"/>
</dbReference>
<keyword evidence="3 7" id="KW-0964">Secreted</keyword>
<evidence type="ECO:0000313" key="10">
    <source>
        <dbReference type="EMBL" id="KAL1554537.1"/>
    </source>
</evidence>
<keyword evidence="4 7" id="KW-0732">Signal</keyword>
<comment type="similarity">
    <text evidence="1 7">Belongs to the expansin family. Expansin A subfamily.</text>
</comment>
<evidence type="ECO:0000256" key="2">
    <source>
        <dbReference type="ARBA" id="ARBA00022512"/>
    </source>
</evidence>
<evidence type="ECO:0000313" key="11">
    <source>
        <dbReference type="Proteomes" id="UP001567538"/>
    </source>
</evidence>